<dbReference type="PROSITE" id="PS50106">
    <property type="entry name" value="PDZ"/>
    <property type="match status" value="1"/>
</dbReference>
<keyword evidence="4 6" id="KW-0518">Myosin</keyword>
<dbReference type="SUPFAM" id="SSF90257">
    <property type="entry name" value="Myosin rod fragments"/>
    <property type="match status" value="1"/>
</dbReference>
<dbReference type="PANTHER" id="PTHR45615:SF36">
    <property type="entry name" value="MYOSIN HEAVY CHAIN-LIKE, ISOFORM B-RELATED"/>
    <property type="match status" value="1"/>
</dbReference>
<feature type="compositionally biased region" description="Low complexity" evidence="8">
    <location>
        <begin position="833"/>
        <end position="843"/>
    </location>
</feature>
<dbReference type="GO" id="GO:0003774">
    <property type="term" value="F:cytoskeletal motor activity"/>
    <property type="evidence" value="ECO:0007669"/>
    <property type="project" value="UniProtKB-UniRule"/>
</dbReference>
<dbReference type="EMBL" id="CACRXK020001186">
    <property type="protein sequence ID" value="CAB3987513.1"/>
    <property type="molecule type" value="Genomic_DNA"/>
</dbReference>
<proteinExistence type="inferred from homology"/>
<dbReference type="Gene3D" id="3.40.850.10">
    <property type="entry name" value="Kinesin motor domain"/>
    <property type="match status" value="1"/>
</dbReference>
<sequence>MFNFKKKSEKGEKDKDAKESKKEEKRRKEKDRKARAERTLSGRDMAGLIASSRGNEGNTQPVVKREKHGLFHSLKKHDRKSQDFAETFDNSHPNEQTTSLGEDQNGGQSVFSRVNAFEKLNYSPSEQAGNAQNPTGNLQNGSDFQDSRTSGNKKDSLTRGSEIKKVQGRTYDLNLQRPSGDNGTERASYERLLSTETKPKHVQSTPKPIVEPLDIKPTKVQAVMSENTDGFNDITAKGPSSKPPVAPKNRYNTPSSPTYNSSLVVTPGRKTSSKSRHVDVLPPSERALENNGVSLVLPAVKPAGEGLARDIKLRRQSNGGFGFALRRSATSDSKEIYLAEPVAEAYATCLLPGDKLLEVNGHNVENLSREKIVALVASSGSEVQLKVAPVPELAELTVRSGLDGGRVHVDETFIRSGSLARSGSKRIKKKTKTEAEVASEKEWLEAEKVWVVHKGGFSGGRMLKSSPATANAESDTTRKVKLDHGGEIMNIDEDSVEKANPPRYDRAEDLAALRHLNEPSCLHTLRQRYGSSLIHTYAGQVLIIVNPLKSLAIYTDKVIQMFRGCKQEDMPPHIYASAQTTYRNMLATNADQSLVFMGPSGSGKSVNCAHLLHYFCSTSVSPQSSLTDAKVEALVGLLDAFGNCSTRLNQNASRFTMLFTLDYDSSGMLTSGSLQTFLLQKARVVQAPEQESNFKIFQYFLAGCNKKLRQEFHLDVAQQDSNAFIKYESDQVSQQRDLERWNELQRGLEVLGASVGEMKCLWSIIAAIYHLGTAGVSMGNDNKPRFTNPAGTQRAAAVLGISVEEIAELIFAPPIVSQIMIRSPRRKTAGRLSSSSAEPTSPSGQPIDNLRLTQCKDALEGLAMGLYQEAFGVMVYLINRSIQEGDPRRIASINILDSAGFSDPVGANSGSGALFEDFCHNYQSERLQKFFHNMMFTQQLDRYNQENVDCTFDSVSGSPEKVVTVIDKAGQGGGMSMDLRNEKKGLLWLLDEESIFPGSTVQTFLKRLCERQGANTFKAGPNECSFYLQHFQARQPTLYNAQGWLKLAREHPAVKHAHALLAQSSKDDLVTLSLKHSDGLSRTRSFYRKQSVSTMSVKKDSQCLQLIYQVDNVLDCIRKTHISFIRCMLPVPGAGKYDLNDPVSAGKASNIAAKMDVPLLRDQLKRAQVLDSVRLHRQGYPEHMTFGEFQHRFSILAPPESRQSQPVLDEKKAAETLLDVLDVDESSYKIGLSQIFLRAGTLAQLEDSRDETITDNLIELQAFCRGYLARKKLARLKVQQKAMRCIQSNVRQFLQIREWEWWRLYTKIVPLLDIHRTEEELKAKTDELGALKAKISKLESEKVSLHEDNQRLEQKVSELSGILEDERDSGHGRAAILQEEQVLRISAEKEIESLKAQLEEAKKAAQVRPEMIRAETVTTTEAALDQAEPSGDTPASPGRKISVNDLDEELCKMSSEKRQVERMLSDKDAHNDELVREMSNLKRKIARTSGEMADMKLLLEKSQSRNAELEKKQRRFDADLARVQEETKLERNLKEKAVREKDLSVSERIQLEQEIERYKQKVSQVRSEKERLENDLSDLGKNKGDAKAVEMASSKRQLEKRIEELDEEVDEQAEQIQLLEHAKLKLEMEIEQSKKRVQKESDRKDEDMEEMKSNYTRKIKQLEAQLEDEHHEVSQAVKSRNDSERKLMDLRQQLEHLNDNSSGKRYKHDLKSTKALLRDAQQAIDQLTQQSGKDRMQIKQLKHQLEDQAQATQLALKSKKQQEVEIQEIQAQYDAIVRNKIEIEEKCSGLARENNELKSQIEDDEEEMKNLLQKNKTLVAQNAVVQVKNAELNEARHELQSEVKNLQSEVSQFKHRLSYFEETSVEKNIHDKIGNKVRDLEQKLESAVANAHRLEVMNERLREQLEKSEEEKILTVEKESRFYQEKNKLEKKLVDIKEEKLALERQENEQKKRRAEKEAELEELEVTLAATKSELTMTKKRLADLQQAMEDNLHDDSDMTSESDDDDDNVTRSSMSSYRALSGSRVSSEPRSYKSYEDLDDAHDITDRLTRKLNALDDLGSPTSSRSGIGQPSVSDEGSTASDLHV</sequence>
<feature type="compositionally biased region" description="Polar residues" evidence="8">
    <location>
        <begin position="250"/>
        <end position="264"/>
    </location>
</feature>
<dbReference type="SUPFAM" id="SSF52540">
    <property type="entry name" value="P-loop containing nucleoside triphosphate hydrolases"/>
    <property type="match status" value="1"/>
</dbReference>
<feature type="compositionally biased region" description="Polar residues" evidence="8">
    <location>
        <begin position="88"/>
        <end position="112"/>
    </location>
</feature>
<dbReference type="Gene3D" id="4.10.270.10">
    <property type="entry name" value="Myosin, subunit A"/>
    <property type="match status" value="1"/>
</dbReference>
<evidence type="ECO:0000256" key="3">
    <source>
        <dbReference type="ARBA" id="ARBA00023054"/>
    </source>
</evidence>
<dbReference type="Gene3D" id="1.20.5.340">
    <property type="match status" value="1"/>
</dbReference>
<feature type="compositionally biased region" description="Polar residues" evidence="8">
    <location>
        <begin position="2011"/>
        <end position="2030"/>
    </location>
</feature>
<feature type="compositionally biased region" description="Basic and acidic residues" evidence="8">
    <location>
        <begin position="1566"/>
        <end position="1588"/>
    </location>
</feature>
<keyword evidence="10" id="KW-1185">Reference proteome</keyword>
<organism evidence="9 10">
    <name type="scientific">Paramuricea clavata</name>
    <name type="common">Red gorgonian</name>
    <name type="synonym">Violescent sea-whip</name>
    <dbReference type="NCBI Taxonomy" id="317549"/>
    <lineage>
        <taxon>Eukaryota</taxon>
        <taxon>Metazoa</taxon>
        <taxon>Cnidaria</taxon>
        <taxon>Anthozoa</taxon>
        <taxon>Octocorallia</taxon>
        <taxon>Malacalcyonacea</taxon>
        <taxon>Plexauridae</taxon>
        <taxon>Paramuricea</taxon>
    </lineage>
</organism>
<dbReference type="InterPro" id="IPR000048">
    <property type="entry name" value="IQ_motif_EF-hand-BS"/>
</dbReference>
<feature type="region of interest" description="Disordered" evidence="8">
    <location>
        <begin position="2055"/>
        <end position="2086"/>
    </location>
</feature>
<evidence type="ECO:0000256" key="2">
    <source>
        <dbReference type="ARBA" id="ARBA00022840"/>
    </source>
</evidence>
<dbReference type="InterPro" id="IPR001478">
    <property type="entry name" value="PDZ"/>
</dbReference>
<comment type="caution">
    <text evidence="9">The sequence shown here is derived from an EMBL/GenBank/DDBJ whole genome shotgun (WGS) entry which is preliminary data.</text>
</comment>
<feature type="region of interest" description="Disordered" evidence="8">
    <location>
        <begin position="1632"/>
        <end position="1652"/>
    </location>
</feature>
<dbReference type="Gene3D" id="1.20.58.530">
    <property type="match status" value="1"/>
</dbReference>
<dbReference type="SUPFAM" id="SSF50156">
    <property type="entry name" value="PDZ domain-like"/>
    <property type="match status" value="1"/>
</dbReference>
<feature type="region of interest" description="Disordered" evidence="8">
    <location>
        <begin position="828"/>
        <end position="849"/>
    </location>
</feature>
<feature type="region of interest" description="Disordered" evidence="8">
    <location>
        <begin position="1988"/>
        <end position="2041"/>
    </location>
</feature>
<name>A0A6S7G9H6_PARCT</name>
<evidence type="ECO:0000313" key="9">
    <source>
        <dbReference type="EMBL" id="CAB3987513.1"/>
    </source>
</evidence>
<evidence type="ECO:0000256" key="7">
    <source>
        <dbReference type="SAM" id="Coils"/>
    </source>
</evidence>
<dbReference type="Gene3D" id="3.30.70.1590">
    <property type="match status" value="1"/>
</dbReference>
<keyword evidence="5 6" id="KW-0505">Motor protein</keyword>
<dbReference type="Gene3D" id="1.20.120.720">
    <property type="entry name" value="Myosin VI head, motor domain, U50 subdomain"/>
    <property type="match status" value="1"/>
</dbReference>
<evidence type="ECO:0000256" key="5">
    <source>
        <dbReference type="ARBA" id="ARBA00023175"/>
    </source>
</evidence>
<feature type="compositionally biased region" description="Acidic residues" evidence="8">
    <location>
        <begin position="1998"/>
        <end position="2008"/>
    </location>
</feature>
<dbReference type="GO" id="GO:0005524">
    <property type="term" value="F:ATP binding"/>
    <property type="evidence" value="ECO:0007669"/>
    <property type="project" value="UniProtKB-UniRule"/>
</dbReference>
<evidence type="ECO:0000256" key="1">
    <source>
        <dbReference type="ARBA" id="ARBA00022741"/>
    </source>
</evidence>
<dbReference type="GO" id="GO:0031032">
    <property type="term" value="P:actomyosin structure organization"/>
    <property type="evidence" value="ECO:0007669"/>
    <property type="project" value="TreeGrafter"/>
</dbReference>
<evidence type="ECO:0000256" key="6">
    <source>
        <dbReference type="PROSITE-ProRule" id="PRU00782"/>
    </source>
</evidence>
<keyword evidence="2 6" id="KW-0067">ATP-binding</keyword>
<gene>
    <name evidence="9" type="ORF">PACLA_8A048726</name>
</gene>
<dbReference type="Pfam" id="PF00063">
    <property type="entry name" value="Myosin_head"/>
    <property type="match status" value="1"/>
</dbReference>
<dbReference type="GO" id="GO:0032982">
    <property type="term" value="C:myosin filament"/>
    <property type="evidence" value="ECO:0007669"/>
    <property type="project" value="TreeGrafter"/>
</dbReference>
<feature type="region of interest" description="Disordered" evidence="8">
    <location>
        <begin position="1"/>
        <end position="209"/>
    </location>
</feature>
<keyword evidence="3 7" id="KW-0175">Coiled coil</keyword>
<dbReference type="Pfam" id="PF00612">
    <property type="entry name" value="IQ"/>
    <property type="match status" value="1"/>
</dbReference>
<feature type="compositionally biased region" description="Basic and acidic residues" evidence="8">
    <location>
        <begin position="31"/>
        <end position="41"/>
    </location>
</feature>
<evidence type="ECO:0000256" key="4">
    <source>
        <dbReference type="ARBA" id="ARBA00023123"/>
    </source>
</evidence>
<feature type="region of interest" description="Disordered" evidence="8">
    <location>
        <begin position="229"/>
        <end position="277"/>
    </location>
</feature>
<dbReference type="InterPro" id="IPR036961">
    <property type="entry name" value="Kinesin_motor_dom_sf"/>
</dbReference>
<dbReference type="Gene3D" id="1.10.10.820">
    <property type="match status" value="1"/>
</dbReference>
<feature type="compositionally biased region" description="Basic and acidic residues" evidence="8">
    <location>
        <begin position="152"/>
        <end position="165"/>
    </location>
</feature>
<evidence type="ECO:0000256" key="8">
    <source>
        <dbReference type="SAM" id="MobiDB-lite"/>
    </source>
</evidence>
<dbReference type="Pfam" id="PF00595">
    <property type="entry name" value="PDZ"/>
    <property type="match status" value="1"/>
</dbReference>
<feature type="compositionally biased region" description="Polar residues" evidence="8">
    <location>
        <begin position="2061"/>
        <end position="2086"/>
    </location>
</feature>
<feature type="compositionally biased region" description="Polar residues" evidence="8">
    <location>
        <begin position="122"/>
        <end position="150"/>
    </location>
</feature>
<evidence type="ECO:0000313" key="10">
    <source>
        <dbReference type="Proteomes" id="UP001152795"/>
    </source>
</evidence>
<dbReference type="GO" id="GO:0051015">
    <property type="term" value="F:actin filament binding"/>
    <property type="evidence" value="ECO:0007669"/>
    <property type="project" value="TreeGrafter"/>
</dbReference>
<accession>A0A6S7G9H6</accession>
<feature type="compositionally biased region" description="Basic and acidic residues" evidence="8">
    <location>
        <begin position="2031"/>
        <end position="2041"/>
    </location>
</feature>
<feature type="compositionally biased region" description="Basic and acidic residues" evidence="8">
    <location>
        <begin position="9"/>
        <end position="23"/>
    </location>
</feature>
<dbReference type="PROSITE" id="PS51456">
    <property type="entry name" value="MYOSIN_MOTOR"/>
    <property type="match status" value="1"/>
</dbReference>
<reference evidence="9" key="1">
    <citation type="submission" date="2020-04" db="EMBL/GenBank/DDBJ databases">
        <authorList>
            <person name="Alioto T."/>
            <person name="Alioto T."/>
            <person name="Gomez Garrido J."/>
        </authorList>
    </citation>
    <scope>NUCLEOTIDE SEQUENCE</scope>
    <source>
        <strain evidence="9">A484AB</strain>
    </source>
</reference>
<feature type="coiled-coil region" evidence="7">
    <location>
        <begin position="1314"/>
        <end position="1408"/>
    </location>
</feature>
<feature type="binding site" evidence="6">
    <location>
        <begin position="598"/>
        <end position="605"/>
    </location>
    <ligand>
        <name>ATP</name>
        <dbReference type="ChEBI" id="CHEBI:30616"/>
    </ligand>
</feature>
<dbReference type="PANTHER" id="PTHR45615">
    <property type="entry name" value="MYOSIN HEAVY CHAIN, NON-MUSCLE"/>
    <property type="match status" value="1"/>
</dbReference>
<dbReference type="SMART" id="SM00228">
    <property type="entry name" value="PDZ"/>
    <property type="match status" value="1"/>
</dbReference>
<comment type="caution">
    <text evidence="6">Lacks conserved residue(s) required for the propagation of feature annotation.</text>
</comment>
<dbReference type="Proteomes" id="UP001152795">
    <property type="component" value="Unassembled WGS sequence"/>
</dbReference>
<comment type="similarity">
    <text evidence="6">Belongs to the TRAFAC class myosin-kinesin ATPase superfamily. Myosin family.</text>
</comment>
<keyword evidence="6" id="KW-0009">Actin-binding</keyword>
<feature type="region of interest" description="Disordered" evidence="8">
    <location>
        <begin position="1562"/>
        <end position="1594"/>
    </location>
</feature>
<dbReference type="InterPro" id="IPR036034">
    <property type="entry name" value="PDZ_sf"/>
</dbReference>
<dbReference type="InterPro" id="IPR027417">
    <property type="entry name" value="P-loop_NTPase"/>
</dbReference>
<dbReference type="GO" id="GO:0016460">
    <property type="term" value="C:myosin II complex"/>
    <property type="evidence" value="ECO:0007669"/>
    <property type="project" value="TreeGrafter"/>
</dbReference>
<feature type="region of interest" description="Disordered" evidence="8">
    <location>
        <begin position="1421"/>
        <end position="1441"/>
    </location>
</feature>
<dbReference type="PROSITE" id="PS50096">
    <property type="entry name" value="IQ"/>
    <property type="match status" value="1"/>
</dbReference>
<protein>
    <submittedName>
        <fullName evidence="9">Unconventional myosin-XVIIIa-like isoform X2</fullName>
    </submittedName>
</protein>
<dbReference type="PRINTS" id="PR00193">
    <property type="entry name" value="MYOSINHEAVY"/>
</dbReference>
<dbReference type="Gene3D" id="2.30.42.10">
    <property type="match status" value="1"/>
</dbReference>
<dbReference type="SMART" id="SM00242">
    <property type="entry name" value="MYSc"/>
    <property type="match status" value="1"/>
</dbReference>
<dbReference type="InterPro" id="IPR001609">
    <property type="entry name" value="Myosin_head_motor_dom-like"/>
</dbReference>
<dbReference type="GO" id="GO:0005737">
    <property type="term" value="C:cytoplasm"/>
    <property type="evidence" value="ECO:0007669"/>
    <property type="project" value="TreeGrafter"/>
</dbReference>
<dbReference type="OrthoDB" id="2914378at2759"/>
<feature type="compositionally biased region" description="Polar residues" evidence="8">
    <location>
        <begin position="52"/>
        <end position="61"/>
    </location>
</feature>
<keyword evidence="1 6" id="KW-0547">Nucleotide-binding</keyword>